<accession>A0A844KLX9</accession>
<evidence type="ECO:0000259" key="1">
    <source>
        <dbReference type="PROSITE" id="PS50943"/>
    </source>
</evidence>
<reference evidence="2 3" key="1">
    <citation type="journal article" date="2019" name="Nat. Med.">
        <title>A library of human gut bacterial isolates paired with longitudinal multiomics data enables mechanistic microbiome research.</title>
        <authorList>
            <person name="Poyet M."/>
            <person name="Groussin M."/>
            <person name="Gibbons S.M."/>
            <person name="Avila-Pacheco J."/>
            <person name="Jiang X."/>
            <person name="Kearney S.M."/>
            <person name="Perrotta A.R."/>
            <person name="Berdy B."/>
            <person name="Zhao S."/>
            <person name="Lieberman T.D."/>
            <person name="Swanson P.K."/>
            <person name="Smith M."/>
            <person name="Roesemann S."/>
            <person name="Alexander J.E."/>
            <person name="Rich S.A."/>
            <person name="Livny J."/>
            <person name="Vlamakis H."/>
            <person name="Clish C."/>
            <person name="Bullock K."/>
            <person name="Deik A."/>
            <person name="Scott J."/>
            <person name="Pierce K.A."/>
            <person name="Xavier R.J."/>
            <person name="Alm E.J."/>
        </authorList>
    </citation>
    <scope>NUCLEOTIDE SEQUENCE [LARGE SCALE GENOMIC DNA]</scope>
    <source>
        <strain evidence="2 3">BIOML-A1</strain>
    </source>
</reference>
<gene>
    <name evidence="2" type="ORF">GMD30_08110</name>
</gene>
<dbReference type="SUPFAM" id="SSF47413">
    <property type="entry name" value="lambda repressor-like DNA-binding domains"/>
    <property type="match status" value="1"/>
</dbReference>
<comment type="caution">
    <text evidence="2">The sequence shown here is derived from an EMBL/GenBank/DDBJ whole genome shotgun (WGS) entry which is preliminary data.</text>
</comment>
<organism evidence="2 3">
    <name type="scientific">Roseburia faecis</name>
    <dbReference type="NCBI Taxonomy" id="301302"/>
    <lineage>
        <taxon>Bacteria</taxon>
        <taxon>Bacillati</taxon>
        <taxon>Bacillota</taxon>
        <taxon>Clostridia</taxon>
        <taxon>Lachnospirales</taxon>
        <taxon>Lachnospiraceae</taxon>
        <taxon>Roseburia</taxon>
    </lineage>
</organism>
<dbReference type="Proteomes" id="UP000446657">
    <property type="component" value="Unassembled WGS sequence"/>
</dbReference>
<sequence>MKFSEKVHLVRTKLGYSQERSAQELHVSFATVNRWENEKSLPREMAVILFTQFCEENNIVFYDQEEEKDYAANK</sequence>
<dbReference type="InterPro" id="IPR010982">
    <property type="entry name" value="Lambda_DNA-bd_dom_sf"/>
</dbReference>
<proteinExistence type="predicted"/>
<dbReference type="InterPro" id="IPR001387">
    <property type="entry name" value="Cro/C1-type_HTH"/>
</dbReference>
<feature type="domain" description="HTH cro/C1-type" evidence="1">
    <location>
        <begin position="11"/>
        <end position="42"/>
    </location>
</feature>
<dbReference type="AlphaFoldDB" id="A0A844KLX9"/>
<evidence type="ECO:0000313" key="3">
    <source>
        <dbReference type="Proteomes" id="UP000446657"/>
    </source>
</evidence>
<dbReference type="CDD" id="cd00093">
    <property type="entry name" value="HTH_XRE"/>
    <property type="match status" value="1"/>
</dbReference>
<dbReference type="EMBL" id="WNAL01000014">
    <property type="protein sequence ID" value="MTR81672.1"/>
    <property type="molecule type" value="Genomic_DNA"/>
</dbReference>
<protein>
    <submittedName>
        <fullName evidence="2">Helix-turn-helix domain-containing protein</fullName>
    </submittedName>
</protein>
<name>A0A844KLX9_9FIRM</name>
<dbReference type="PROSITE" id="PS50943">
    <property type="entry name" value="HTH_CROC1"/>
    <property type="match status" value="1"/>
</dbReference>
<dbReference type="Gene3D" id="1.10.260.40">
    <property type="entry name" value="lambda repressor-like DNA-binding domains"/>
    <property type="match status" value="1"/>
</dbReference>
<dbReference type="GO" id="GO:0003677">
    <property type="term" value="F:DNA binding"/>
    <property type="evidence" value="ECO:0007669"/>
    <property type="project" value="InterPro"/>
</dbReference>
<dbReference type="Pfam" id="PF01381">
    <property type="entry name" value="HTH_3"/>
    <property type="match status" value="1"/>
</dbReference>
<dbReference type="RefSeq" id="WP_155176460.1">
    <property type="nucleotide sequence ID" value="NZ_WNAK01000014.1"/>
</dbReference>
<evidence type="ECO:0000313" key="2">
    <source>
        <dbReference type="EMBL" id="MTR81672.1"/>
    </source>
</evidence>